<dbReference type="GO" id="GO:0010142">
    <property type="term" value="P:farnesyl diphosphate biosynthetic process, mevalonate pathway"/>
    <property type="evidence" value="ECO:0007669"/>
    <property type="project" value="TreeGrafter"/>
</dbReference>
<dbReference type="GO" id="GO:0005777">
    <property type="term" value="C:peroxisome"/>
    <property type="evidence" value="ECO:0007669"/>
    <property type="project" value="TreeGrafter"/>
</dbReference>
<evidence type="ECO:0000313" key="15">
    <source>
        <dbReference type="Proteomes" id="UP000249464"/>
    </source>
</evidence>
<dbReference type="EC" id="2.7.4.2" evidence="3"/>
<keyword evidence="15" id="KW-1185">Reference proteome</keyword>
<dbReference type="SUPFAM" id="SSF54211">
    <property type="entry name" value="Ribosomal protein S5 domain 2-like"/>
    <property type="match status" value="2"/>
</dbReference>
<proteinExistence type="inferred from homology"/>
<dbReference type="UniPathway" id="UPA00057">
    <property type="reaction ID" value="UER00099"/>
</dbReference>
<evidence type="ECO:0000256" key="3">
    <source>
        <dbReference type="ARBA" id="ARBA00012958"/>
    </source>
</evidence>
<dbReference type="InterPro" id="IPR014721">
    <property type="entry name" value="Ribsml_uS5_D2-typ_fold_subgr"/>
</dbReference>
<organism evidence="14 15">
    <name type="scientific">Microbotryum silenes-dioicae</name>
    <dbReference type="NCBI Taxonomy" id="796604"/>
    <lineage>
        <taxon>Eukaryota</taxon>
        <taxon>Fungi</taxon>
        <taxon>Dikarya</taxon>
        <taxon>Basidiomycota</taxon>
        <taxon>Pucciniomycotina</taxon>
        <taxon>Microbotryomycetes</taxon>
        <taxon>Microbotryales</taxon>
        <taxon>Microbotryaceae</taxon>
        <taxon>Microbotryum</taxon>
    </lineage>
</organism>
<dbReference type="STRING" id="796604.A0A2X0MKK7"/>
<keyword evidence="6" id="KW-0547">Nucleotide-binding</keyword>
<evidence type="ECO:0000256" key="11">
    <source>
        <dbReference type="ARBA" id="ARBA00023221"/>
    </source>
</evidence>
<accession>A0A2X0MKK7</accession>
<evidence type="ECO:0000256" key="5">
    <source>
        <dbReference type="ARBA" id="ARBA00022679"/>
    </source>
</evidence>
<dbReference type="GO" id="GO:0004631">
    <property type="term" value="F:phosphomevalonate kinase activity"/>
    <property type="evidence" value="ECO:0007669"/>
    <property type="project" value="UniProtKB-EC"/>
</dbReference>
<evidence type="ECO:0000256" key="8">
    <source>
        <dbReference type="ARBA" id="ARBA00022840"/>
    </source>
</evidence>
<comment type="similarity">
    <text evidence="2">Belongs to the GHMP kinase family. Mevalonate kinase subfamily.</text>
</comment>
<dbReference type="InterPro" id="IPR020568">
    <property type="entry name" value="Ribosomal_Su5_D2-typ_SF"/>
</dbReference>
<comment type="pathway">
    <text evidence="1">Isoprenoid biosynthesis; isopentenyl diphosphate biosynthesis via mevalonate pathway; isopentenyl diphosphate from (R)-mevalonate: step 2/3.</text>
</comment>
<evidence type="ECO:0000256" key="7">
    <source>
        <dbReference type="ARBA" id="ARBA00022777"/>
    </source>
</evidence>
<dbReference type="Gene3D" id="3.30.230.10">
    <property type="match status" value="1"/>
</dbReference>
<evidence type="ECO:0000313" key="14">
    <source>
        <dbReference type="EMBL" id="SGZ02900.1"/>
    </source>
</evidence>
<name>A0A2X0MKK7_9BASI</name>
<keyword evidence="10" id="KW-0443">Lipid metabolism</keyword>
<keyword evidence="9" id="KW-0752">Steroid biosynthesis</keyword>
<keyword evidence="11" id="KW-0753">Steroid metabolism</keyword>
<comment type="catalytic activity">
    <reaction evidence="12">
        <text>(R)-5-phosphomevalonate + ATP = (R)-5-diphosphomevalonate + ADP</text>
        <dbReference type="Rhea" id="RHEA:16341"/>
        <dbReference type="ChEBI" id="CHEBI:30616"/>
        <dbReference type="ChEBI" id="CHEBI:57557"/>
        <dbReference type="ChEBI" id="CHEBI:58146"/>
        <dbReference type="ChEBI" id="CHEBI:456216"/>
        <dbReference type="EC" id="2.7.4.2"/>
    </reaction>
    <physiologicalReaction direction="left-to-right" evidence="12">
        <dbReference type="Rhea" id="RHEA:16342"/>
    </physiologicalReaction>
</comment>
<keyword evidence="8" id="KW-0067">ATP-binding</keyword>
<dbReference type="InterPro" id="IPR035102">
    <property type="entry name" value="Phosphomevalonate_kinase"/>
</dbReference>
<dbReference type="Gene3D" id="3.30.70.890">
    <property type="entry name" value="GHMP kinase, C-terminal domain"/>
    <property type="match status" value="1"/>
</dbReference>
<evidence type="ECO:0000256" key="9">
    <source>
        <dbReference type="ARBA" id="ARBA00022955"/>
    </source>
</evidence>
<dbReference type="PANTHER" id="PTHR31814">
    <property type="match status" value="1"/>
</dbReference>
<dbReference type="InterPro" id="IPR036554">
    <property type="entry name" value="GHMP_kinase_C_sf"/>
</dbReference>
<keyword evidence="4" id="KW-0444">Lipid biosynthesis</keyword>
<evidence type="ECO:0000256" key="13">
    <source>
        <dbReference type="SAM" id="MobiDB-lite"/>
    </source>
</evidence>
<keyword evidence="7" id="KW-0418">Kinase</keyword>
<dbReference type="PIRSF" id="PIRSF017288">
    <property type="entry name" value="PMK_GHMP_euk"/>
    <property type="match status" value="1"/>
</dbReference>
<evidence type="ECO:0000256" key="6">
    <source>
        <dbReference type="ARBA" id="ARBA00022741"/>
    </source>
</evidence>
<evidence type="ECO:0000256" key="1">
    <source>
        <dbReference type="ARBA" id="ARBA00005017"/>
    </source>
</evidence>
<feature type="region of interest" description="Disordered" evidence="13">
    <location>
        <begin position="210"/>
        <end position="241"/>
    </location>
</feature>
<feature type="compositionally biased region" description="Low complexity" evidence="13">
    <location>
        <begin position="227"/>
        <end position="241"/>
    </location>
</feature>
<reference evidence="14 15" key="1">
    <citation type="submission" date="2016-11" db="EMBL/GenBank/DDBJ databases">
        <authorList>
            <person name="Jaros S."/>
            <person name="Januszkiewicz K."/>
            <person name="Wedrychowicz H."/>
        </authorList>
    </citation>
    <scope>NUCLEOTIDE SEQUENCE [LARGE SCALE GENOMIC DNA]</scope>
</reference>
<sequence length="575" mass="61647">MMSSTSKLWPPTIVSCSGKVLLAGGYLVLARHHHGFVLSTPSRFYTVVRDCNLSQERERTDPLTFKITVDSPQFVGARWVYDVARAEHVDGTDQCIVRPDPNNASSNPFVHLAIQSTLLLASALFPSLGSSLGSSLALSDLHIVVVGSNDFYSQQRADSTESSPSLKPFAHLGCAIADVHKTGLGSSAAMTTSLVAALLLHLDSRASNLCSPLPPPPPPNSSTQFATPPSSNASSTLSTSPSYPIKFPKNLIANSQLRIDQGTLGLIHNLAQYVHSLAQGKVGSGFDVSAAVWGSQVYRRFESVCLGQSLEVGNMLTPKALLNLLSPLLNPAWTNNRTAPNVAPFGLPPGMTLLLADVDAGSHTPSMVGKVLAWKKAEKEQADRIWSELHQANNDFAEILAKLSRGAKENPEFYEEQVQRFTGISSREWSELSGFKIASQHILSIRTLMREMGERSNVPIEPVEQTKLLDAVSELPGVVGAGVPGAGGYDAIWVLALSPPLSDSVLHPLEKVQDTLRGWKEMSVRPLSKLAWIVGGSGGGGGGEERSGSAEMVGLKRERMEEVQGLKEVVEAVVV</sequence>
<gene>
    <name evidence="14" type="primary">BQ5605_C033g11234</name>
    <name evidence="14" type="ORF">BQ5605_C033G11234</name>
</gene>
<dbReference type="Proteomes" id="UP000249464">
    <property type="component" value="Unassembled WGS sequence"/>
</dbReference>
<protein>
    <recommendedName>
        <fullName evidence="3">phosphomevalonate kinase</fullName>
        <ecNumber evidence="3">2.7.4.2</ecNumber>
    </recommendedName>
</protein>
<dbReference type="InterPro" id="IPR016005">
    <property type="entry name" value="Erg8"/>
</dbReference>
<dbReference type="AlphaFoldDB" id="A0A2X0MKK7"/>
<dbReference type="EMBL" id="FQNC01000066">
    <property type="protein sequence ID" value="SGZ02900.1"/>
    <property type="molecule type" value="Genomic_DNA"/>
</dbReference>
<evidence type="ECO:0000256" key="2">
    <source>
        <dbReference type="ARBA" id="ARBA00006495"/>
    </source>
</evidence>
<dbReference type="GO" id="GO:0006696">
    <property type="term" value="P:ergosterol biosynthetic process"/>
    <property type="evidence" value="ECO:0007669"/>
    <property type="project" value="TreeGrafter"/>
</dbReference>
<evidence type="ECO:0000256" key="12">
    <source>
        <dbReference type="ARBA" id="ARBA00029326"/>
    </source>
</evidence>
<evidence type="ECO:0000256" key="4">
    <source>
        <dbReference type="ARBA" id="ARBA00022516"/>
    </source>
</evidence>
<dbReference type="GO" id="GO:0019287">
    <property type="term" value="P:isopentenyl diphosphate biosynthetic process, mevalonate pathway"/>
    <property type="evidence" value="ECO:0007669"/>
    <property type="project" value="UniProtKB-UniPathway"/>
</dbReference>
<evidence type="ECO:0000256" key="10">
    <source>
        <dbReference type="ARBA" id="ARBA00023098"/>
    </source>
</evidence>
<dbReference type="PANTHER" id="PTHR31814:SF2">
    <property type="entry name" value="PHOSPHOMEVALONATE KINASE"/>
    <property type="match status" value="1"/>
</dbReference>
<dbReference type="GO" id="GO:0005524">
    <property type="term" value="F:ATP binding"/>
    <property type="evidence" value="ECO:0007669"/>
    <property type="project" value="UniProtKB-KW"/>
</dbReference>
<keyword evidence="5" id="KW-0808">Transferase</keyword>